<accession>A0A9Y2ICD2</accession>
<name>A0A9Y2ICD2_9PSEU</name>
<organism evidence="1 2">
    <name type="scientific">Amycolatopsis carbonis</name>
    <dbReference type="NCBI Taxonomy" id="715471"/>
    <lineage>
        <taxon>Bacteria</taxon>
        <taxon>Bacillati</taxon>
        <taxon>Actinomycetota</taxon>
        <taxon>Actinomycetes</taxon>
        <taxon>Pseudonocardiales</taxon>
        <taxon>Pseudonocardiaceae</taxon>
        <taxon>Amycolatopsis</taxon>
    </lineage>
</organism>
<dbReference type="Proteomes" id="UP001236014">
    <property type="component" value="Chromosome"/>
</dbReference>
<protein>
    <submittedName>
        <fullName evidence="1">Uncharacterized protein</fullName>
    </submittedName>
</protein>
<proteinExistence type="predicted"/>
<dbReference type="KEGG" id="acab:QRX50_38930"/>
<dbReference type="AlphaFoldDB" id="A0A9Y2ICD2"/>
<sequence length="49" mass="5367">MTIDGVAWAELGGRPDPSVELHLLWPREHTNPVLVPASQALEVIRPAAR</sequence>
<keyword evidence="2" id="KW-1185">Reference proteome</keyword>
<reference evidence="1 2" key="1">
    <citation type="submission" date="2023-06" db="EMBL/GenBank/DDBJ databases">
        <authorList>
            <person name="Oyuntsetseg B."/>
            <person name="Kim S.B."/>
        </authorList>
    </citation>
    <scope>NUCLEOTIDE SEQUENCE [LARGE SCALE GENOMIC DNA]</scope>
    <source>
        <strain evidence="1 2">2-15</strain>
    </source>
</reference>
<dbReference type="RefSeq" id="WP_285968065.1">
    <property type="nucleotide sequence ID" value="NZ_CP127294.1"/>
</dbReference>
<evidence type="ECO:0000313" key="1">
    <source>
        <dbReference type="EMBL" id="WIX77324.1"/>
    </source>
</evidence>
<dbReference type="EMBL" id="CP127294">
    <property type="protein sequence ID" value="WIX77324.1"/>
    <property type="molecule type" value="Genomic_DNA"/>
</dbReference>
<evidence type="ECO:0000313" key="2">
    <source>
        <dbReference type="Proteomes" id="UP001236014"/>
    </source>
</evidence>
<gene>
    <name evidence="1" type="ORF">QRX50_38930</name>
</gene>